<evidence type="ECO:0000313" key="12">
    <source>
        <dbReference type="Proteomes" id="UP000563601"/>
    </source>
</evidence>
<evidence type="ECO:0000256" key="4">
    <source>
        <dbReference type="ARBA" id="ARBA00022692"/>
    </source>
</evidence>
<keyword evidence="7" id="KW-0479">Metal-binding</keyword>
<feature type="binding site" evidence="7">
    <location>
        <position position="199"/>
    </location>
    <ligand>
        <name>Mg(2+)</name>
        <dbReference type="ChEBI" id="CHEBI:18420"/>
    </ligand>
</feature>
<dbReference type="GO" id="GO:0005886">
    <property type="term" value="C:plasma membrane"/>
    <property type="evidence" value="ECO:0007669"/>
    <property type="project" value="UniProtKB-SubCell"/>
</dbReference>
<dbReference type="GO" id="GO:0071555">
    <property type="term" value="P:cell wall organization"/>
    <property type="evidence" value="ECO:0007669"/>
    <property type="project" value="TreeGrafter"/>
</dbReference>
<proteinExistence type="predicted"/>
<feature type="transmembrane region" description="Helical" evidence="8">
    <location>
        <begin position="171"/>
        <end position="188"/>
    </location>
</feature>
<dbReference type="AlphaFoldDB" id="A0A6P1TCV7"/>
<feature type="transmembrane region" description="Helical" evidence="8">
    <location>
        <begin position="147"/>
        <end position="165"/>
    </location>
</feature>
<evidence type="ECO:0000256" key="3">
    <source>
        <dbReference type="ARBA" id="ARBA00022679"/>
    </source>
</evidence>
<dbReference type="GO" id="GO:0044038">
    <property type="term" value="P:cell wall macromolecule biosynthetic process"/>
    <property type="evidence" value="ECO:0007669"/>
    <property type="project" value="TreeGrafter"/>
</dbReference>
<dbReference type="EMBL" id="CP047491">
    <property type="protein sequence ID" value="QHQ39400.1"/>
    <property type="molecule type" value="Genomic_DNA"/>
</dbReference>
<dbReference type="PANTHER" id="PTHR22926:SF3">
    <property type="entry name" value="UNDECAPRENYL-PHOSPHATE ALPHA-N-ACETYLGLUCOSAMINYL 1-PHOSPHATE TRANSFERASE"/>
    <property type="match status" value="1"/>
</dbReference>
<name>A0A6P1TCV7_9GAMM</name>
<dbReference type="InterPro" id="IPR000715">
    <property type="entry name" value="Glycosyl_transferase_4"/>
</dbReference>
<keyword evidence="7" id="KW-0460">Magnesium</keyword>
<feature type="transmembrane region" description="Helical" evidence="8">
    <location>
        <begin position="70"/>
        <end position="88"/>
    </location>
</feature>
<keyword evidence="11" id="KW-1185">Reference proteome</keyword>
<evidence type="ECO:0000313" key="9">
    <source>
        <dbReference type="EMBL" id="MBB5210079.1"/>
    </source>
</evidence>
<dbReference type="GO" id="GO:0046872">
    <property type="term" value="F:metal ion binding"/>
    <property type="evidence" value="ECO:0007669"/>
    <property type="project" value="UniProtKB-KW"/>
</dbReference>
<dbReference type="GO" id="GO:0016780">
    <property type="term" value="F:phosphotransferase activity, for other substituted phosphate groups"/>
    <property type="evidence" value="ECO:0007669"/>
    <property type="project" value="InterPro"/>
</dbReference>
<evidence type="ECO:0000256" key="6">
    <source>
        <dbReference type="ARBA" id="ARBA00023136"/>
    </source>
</evidence>
<evidence type="ECO:0000313" key="11">
    <source>
        <dbReference type="Proteomes" id="UP000464675"/>
    </source>
</evidence>
<keyword evidence="5 8" id="KW-1133">Transmembrane helix</keyword>
<evidence type="ECO:0000256" key="1">
    <source>
        <dbReference type="ARBA" id="ARBA00004651"/>
    </source>
</evidence>
<keyword evidence="2" id="KW-1003">Cell membrane</keyword>
<reference evidence="9 12" key="2">
    <citation type="submission" date="2020-08" db="EMBL/GenBank/DDBJ databases">
        <title>Genomic Encyclopedia of Type Strains, Phase IV (KMG-IV): sequencing the most valuable type-strain genomes for metagenomic binning, comparative biology and taxonomic classification.</title>
        <authorList>
            <person name="Goeker M."/>
        </authorList>
    </citation>
    <scope>NUCLEOTIDE SEQUENCE [LARGE SCALE GENOMIC DNA]</scope>
    <source>
        <strain evidence="9 12">DSM 11525</strain>
    </source>
</reference>
<protein>
    <submittedName>
        <fullName evidence="9">UDP-N-acetylmuramyl pentapeptide phosphotransferase/UDP-N-acetylglucosamine-1-phosphate transferase</fullName>
    </submittedName>
    <submittedName>
        <fullName evidence="10">UDP-phosphate N-acetylglucosaminyl 1-phosphate transferase</fullName>
    </submittedName>
</protein>
<dbReference type="Proteomes" id="UP000563601">
    <property type="component" value="Unassembled WGS sequence"/>
</dbReference>
<comment type="subcellular location">
    <subcellularLocation>
        <location evidence="1">Cell membrane</location>
        <topology evidence="1">Multi-pass membrane protein</topology>
    </subcellularLocation>
</comment>
<feature type="transmembrane region" description="Helical" evidence="8">
    <location>
        <begin position="100"/>
        <end position="115"/>
    </location>
</feature>
<dbReference type="Pfam" id="PF00953">
    <property type="entry name" value="Glycos_transf_4"/>
    <property type="match status" value="1"/>
</dbReference>
<feature type="transmembrane region" description="Helical" evidence="8">
    <location>
        <begin position="195"/>
        <end position="218"/>
    </location>
</feature>
<evidence type="ECO:0000256" key="8">
    <source>
        <dbReference type="SAM" id="Phobius"/>
    </source>
</evidence>
<feature type="transmembrane region" description="Helical" evidence="8">
    <location>
        <begin position="268"/>
        <end position="293"/>
    </location>
</feature>
<dbReference type="RefSeq" id="WP_161858718.1">
    <property type="nucleotide sequence ID" value="NZ_CP047491.1"/>
</dbReference>
<evidence type="ECO:0000256" key="7">
    <source>
        <dbReference type="PIRSR" id="PIRSR600715-1"/>
    </source>
</evidence>
<accession>A0A6P1TCV7</accession>
<dbReference type="PANTHER" id="PTHR22926">
    <property type="entry name" value="PHOSPHO-N-ACETYLMURAMOYL-PENTAPEPTIDE-TRANSFERASE"/>
    <property type="match status" value="1"/>
</dbReference>
<reference evidence="10 11" key="1">
    <citation type="submission" date="2020-01" db="EMBL/GenBank/DDBJ databases">
        <title>The possibility of degradation of plastic by Microbulbifer hydrolyticus IRE-31.</title>
        <authorList>
            <person name="Liu L."/>
        </authorList>
    </citation>
    <scope>NUCLEOTIDE SEQUENCE [LARGE SCALE GENOMIC DNA]</scope>
    <source>
        <strain evidence="10 11">IRE-31</strain>
    </source>
</reference>
<feature type="transmembrane region" description="Helical" evidence="8">
    <location>
        <begin position="121"/>
        <end position="140"/>
    </location>
</feature>
<dbReference type="OrthoDB" id="9783652at2"/>
<keyword evidence="4 8" id="KW-0812">Transmembrane</keyword>
<feature type="transmembrane region" description="Helical" evidence="8">
    <location>
        <begin position="6"/>
        <end position="27"/>
    </location>
</feature>
<evidence type="ECO:0000313" key="10">
    <source>
        <dbReference type="EMBL" id="QHQ39400.1"/>
    </source>
</evidence>
<keyword evidence="6 8" id="KW-0472">Membrane</keyword>
<evidence type="ECO:0000256" key="2">
    <source>
        <dbReference type="ARBA" id="ARBA00022475"/>
    </source>
</evidence>
<dbReference type="GO" id="GO:0009103">
    <property type="term" value="P:lipopolysaccharide biosynthetic process"/>
    <property type="evidence" value="ECO:0007669"/>
    <property type="project" value="TreeGrafter"/>
</dbReference>
<gene>
    <name evidence="10" type="ORF">GTQ55_10710</name>
    <name evidence="9" type="ORF">HNQ53_000267</name>
</gene>
<comment type="cofactor">
    <cofactor evidence="7">
        <name>Mg(2+)</name>
        <dbReference type="ChEBI" id="CHEBI:18420"/>
    </cofactor>
</comment>
<dbReference type="EMBL" id="JACHHR010000001">
    <property type="protein sequence ID" value="MBB5210079.1"/>
    <property type="molecule type" value="Genomic_DNA"/>
</dbReference>
<organism evidence="9 12">
    <name type="scientific">Microbulbifer hydrolyticus</name>
    <dbReference type="NCBI Taxonomy" id="48074"/>
    <lineage>
        <taxon>Bacteria</taxon>
        <taxon>Pseudomonadati</taxon>
        <taxon>Pseudomonadota</taxon>
        <taxon>Gammaproteobacteria</taxon>
        <taxon>Cellvibrionales</taxon>
        <taxon>Microbulbiferaceae</taxon>
        <taxon>Microbulbifer</taxon>
    </lineage>
</organism>
<feature type="transmembrane region" description="Helical" evidence="8">
    <location>
        <begin position="224"/>
        <end position="247"/>
    </location>
</feature>
<dbReference type="Proteomes" id="UP000464675">
    <property type="component" value="Chromosome"/>
</dbReference>
<dbReference type="CDD" id="cd06854">
    <property type="entry name" value="GT_WbpL_WbcO_like"/>
    <property type="match status" value="1"/>
</dbReference>
<sequence length="297" mass="32433">MGAVLDSWLVPLVAACAVTVSALWLILSRLRQFALDTPNHRSLHEVPVPRTGGLAVIAGVASGLMVSQLFLSPGILLAFLALFAVSLIDDLRPLRARTRFFVQVLSVLLVLYTLAPEVPHWLIWVPLLLGGVWVINLYNFMDGMDGFAGGMTAIGFASLGLISVLSGAVELAGICFLVAGCSVVFLYYNWPQARIFLGDAGSTVIGLAVFSVSITGWQQNVFHWLVPLLIFSPFWLDATVTLLIRVARGERWWEAHREHLYQRMALRFGVKVSLCVELSVMLSTSLMAVLLVVSGLV</sequence>
<evidence type="ECO:0000256" key="5">
    <source>
        <dbReference type="ARBA" id="ARBA00022989"/>
    </source>
</evidence>
<feature type="binding site" evidence="7">
    <location>
        <position position="139"/>
    </location>
    <ligand>
        <name>Mg(2+)</name>
        <dbReference type="ChEBI" id="CHEBI:18420"/>
    </ligand>
</feature>
<keyword evidence="3 10" id="KW-0808">Transferase</keyword>